<dbReference type="GO" id="GO:0008270">
    <property type="term" value="F:zinc ion binding"/>
    <property type="evidence" value="ECO:0007669"/>
    <property type="project" value="UniProtKB-KW"/>
</dbReference>
<evidence type="ECO:0000256" key="17">
    <source>
        <dbReference type="ARBA" id="ARBA00023136"/>
    </source>
</evidence>
<comment type="cofactor">
    <cofactor evidence="1">
        <name>Mn(2+)</name>
        <dbReference type="ChEBI" id="CHEBI:29035"/>
    </cofactor>
</comment>
<dbReference type="Pfam" id="PF03071">
    <property type="entry name" value="GNT-I"/>
    <property type="match status" value="1"/>
</dbReference>
<dbReference type="PROSITE" id="PS51981">
    <property type="entry name" value="ZF_RZ"/>
    <property type="match status" value="1"/>
</dbReference>
<keyword evidence="13" id="KW-0391">Immunity</keyword>
<evidence type="ECO:0000256" key="19">
    <source>
        <dbReference type="SAM" id="MobiDB-lite"/>
    </source>
</evidence>
<dbReference type="GO" id="GO:0031048">
    <property type="term" value="P:regulatory ncRNA-mediated heterochromatin formation"/>
    <property type="evidence" value="ECO:0007669"/>
    <property type="project" value="TreeGrafter"/>
</dbReference>
<dbReference type="InterPro" id="IPR041677">
    <property type="entry name" value="DNA2/NAM7_AAA_11"/>
</dbReference>
<evidence type="ECO:0000256" key="7">
    <source>
        <dbReference type="ARBA" id="ARBA00022676"/>
    </source>
</evidence>
<feature type="domain" description="RZ-type" evidence="20">
    <location>
        <begin position="979"/>
        <end position="1053"/>
    </location>
</feature>
<protein>
    <recommendedName>
        <fullName evidence="20">RZ-type domain-containing protein</fullName>
    </recommendedName>
</protein>
<proteinExistence type="inferred from homology"/>
<comment type="caution">
    <text evidence="21">The sequence shown here is derived from an EMBL/GenBank/DDBJ whole genome shotgun (WGS) entry which is preliminary data.</text>
</comment>
<dbReference type="Pfam" id="PF13086">
    <property type="entry name" value="AAA_11"/>
    <property type="match status" value="1"/>
</dbReference>
<dbReference type="CDD" id="cd18808">
    <property type="entry name" value="SF1_C_Upf1"/>
    <property type="match status" value="1"/>
</dbReference>
<dbReference type="InterPro" id="IPR004139">
    <property type="entry name" value="Glyco_trans_13"/>
</dbReference>
<evidence type="ECO:0000256" key="18">
    <source>
        <dbReference type="ARBA" id="ARBA00023211"/>
    </source>
</evidence>
<evidence type="ECO:0000256" key="2">
    <source>
        <dbReference type="ARBA" id="ARBA00004323"/>
    </source>
</evidence>
<dbReference type="Proteomes" id="UP000570595">
    <property type="component" value="Unassembled WGS sequence"/>
</dbReference>
<dbReference type="PANTHER" id="PTHR10887:SF341">
    <property type="entry name" value="NFX1-TYPE ZINC FINGER-CONTAINING PROTEIN 1"/>
    <property type="match status" value="1"/>
</dbReference>
<dbReference type="GO" id="GO:0002376">
    <property type="term" value="P:immune system process"/>
    <property type="evidence" value="ECO:0007669"/>
    <property type="project" value="UniProtKB-KW"/>
</dbReference>
<evidence type="ECO:0000256" key="12">
    <source>
        <dbReference type="ARBA" id="ARBA00022833"/>
    </source>
</evidence>
<keyword evidence="16" id="KW-0333">Golgi apparatus</keyword>
<dbReference type="Gene3D" id="3.40.50.300">
    <property type="entry name" value="P-loop containing nucleotide triphosphate hydrolases"/>
    <property type="match status" value="2"/>
</dbReference>
<dbReference type="Gene3D" id="3.90.550.10">
    <property type="entry name" value="Spore Coat Polysaccharide Biosynthesis Protein SpsA, Chain A"/>
    <property type="match status" value="1"/>
</dbReference>
<evidence type="ECO:0000256" key="13">
    <source>
        <dbReference type="ARBA" id="ARBA00022859"/>
    </source>
</evidence>
<keyword evidence="11" id="KW-0863">Zinc-finger</keyword>
<comment type="pathway">
    <text evidence="4">Protein modification; protein glycosylation.</text>
</comment>
<name>A0A7J6KUV0_PEROL</name>
<dbReference type="InterPro" id="IPR029044">
    <property type="entry name" value="Nucleotide-diphossugar_trans"/>
</dbReference>
<organism evidence="21 22">
    <name type="scientific">Perkinsus olseni</name>
    <name type="common">Perkinsus atlanticus</name>
    <dbReference type="NCBI Taxonomy" id="32597"/>
    <lineage>
        <taxon>Eukaryota</taxon>
        <taxon>Sar</taxon>
        <taxon>Alveolata</taxon>
        <taxon>Perkinsozoa</taxon>
        <taxon>Perkinsea</taxon>
        <taxon>Perkinsida</taxon>
        <taxon>Perkinsidae</taxon>
        <taxon>Perkinsus</taxon>
    </lineage>
</organism>
<evidence type="ECO:0000256" key="14">
    <source>
        <dbReference type="ARBA" id="ARBA00022968"/>
    </source>
</evidence>
<keyword evidence="9" id="KW-0812">Transmembrane</keyword>
<evidence type="ECO:0000256" key="11">
    <source>
        <dbReference type="ARBA" id="ARBA00022771"/>
    </source>
</evidence>
<keyword evidence="6" id="KW-0963">Cytoplasm</keyword>
<evidence type="ECO:0000256" key="4">
    <source>
        <dbReference type="ARBA" id="ARBA00004922"/>
    </source>
</evidence>
<evidence type="ECO:0000256" key="1">
    <source>
        <dbReference type="ARBA" id="ARBA00001936"/>
    </source>
</evidence>
<dbReference type="InterPro" id="IPR041679">
    <property type="entry name" value="DNA2/NAM7-like_C"/>
</dbReference>
<dbReference type="InterPro" id="IPR046439">
    <property type="entry name" value="ZF_RZ_dom"/>
</dbReference>
<keyword evidence="17" id="KW-0472">Membrane</keyword>
<evidence type="ECO:0000256" key="3">
    <source>
        <dbReference type="ARBA" id="ARBA00004496"/>
    </source>
</evidence>
<evidence type="ECO:0000256" key="5">
    <source>
        <dbReference type="ARBA" id="ARBA00006492"/>
    </source>
</evidence>
<evidence type="ECO:0000256" key="6">
    <source>
        <dbReference type="ARBA" id="ARBA00022490"/>
    </source>
</evidence>
<gene>
    <name evidence="21" type="ORF">FOZ61_010765</name>
</gene>
<dbReference type="EMBL" id="JABAHT010000909">
    <property type="protein sequence ID" value="KAF4651103.1"/>
    <property type="molecule type" value="Genomic_DNA"/>
</dbReference>
<dbReference type="AlphaFoldDB" id="A0A7J6KUV0"/>
<dbReference type="InterPro" id="IPR045055">
    <property type="entry name" value="DNA2/NAM7-like"/>
</dbReference>
<dbReference type="SUPFAM" id="SSF52540">
    <property type="entry name" value="P-loop containing nucleoside triphosphate hydrolases"/>
    <property type="match status" value="1"/>
</dbReference>
<dbReference type="GO" id="GO:0031380">
    <property type="term" value="C:nuclear RNA-directed RNA polymerase complex"/>
    <property type="evidence" value="ECO:0007669"/>
    <property type="project" value="TreeGrafter"/>
</dbReference>
<dbReference type="OrthoDB" id="392140at2759"/>
<dbReference type="UniPathway" id="UPA00378"/>
<keyword evidence="14" id="KW-0735">Signal-anchor</keyword>
<accession>A0A7J6KUV0</accession>
<evidence type="ECO:0000256" key="8">
    <source>
        <dbReference type="ARBA" id="ARBA00022679"/>
    </source>
</evidence>
<dbReference type="InterPro" id="IPR047187">
    <property type="entry name" value="SF1_C_Upf1"/>
</dbReference>
<evidence type="ECO:0000313" key="21">
    <source>
        <dbReference type="EMBL" id="KAF4651103.1"/>
    </source>
</evidence>
<dbReference type="GO" id="GO:0008375">
    <property type="term" value="F:acetylglucosaminyltransferase activity"/>
    <property type="evidence" value="ECO:0007669"/>
    <property type="project" value="InterPro"/>
</dbReference>
<dbReference type="GO" id="GO:0000139">
    <property type="term" value="C:Golgi membrane"/>
    <property type="evidence" value="ECO:0007669"/>
    <property type="project" value="UniProtKB-SubCell"/>
</dbReference>
<keyword evidence="8" id="KW-0808">Transferase</keyword>
<dbReference type="Pfam" id="PF13087">
    <property type="entry name" value="AAA_12"/>
    <property type="match status" value="1"/>
</dbReference>
<keyword evidence="7" id="KW-0328">Glycosyltransferase</keyword>
<keyword evidence="12" id="KW-0862">Zinc</keyword>
<feature type="region of interest" description="Disordered" evidence="19">
    <location>
        <begin position="1075"/>
        <end position="1097"/>
    </location>
</feature>
<dbReference type="GO" id="GO:0004386">
    <property type="term" value="F:helicase activity"/>
    <property type="evidence" value="ECO:0007669"/>
    <property type="project" value="InterPro"/>
</dbReference>
<evidence type="ECO:0000259" key="20">
    <source>
        <dbReference type="PROSITE" id="PS51981"/>
    </source>
</evidence>
<dbReference type="Pfam" id="PF20173">
    <property type="entry name" value="ZnF_RZ-type"/>
    <property type="match status" value="1"/>
</dbReference>
<sequence>ECHVRAKMRENSEDYQRRQDFKDQLESTCRTLNSVAALYQGGDAQLVCLLAYMPFSLFQRILSPVGWKMSFARLGHYAAEFAMESLRIWLDGTERQMAGLEKAWLNERGFDVKHRVKTSNRFDPGKASRGYEAFEGLPERQRRDLSEEMEAGVDRLVDHLFEFGTPTRRNTEIDIDELDLDLLDLVEQERMIGEQIFGEGDRRRAARVGLRIDQAAGARVAAAVERPDDDNVDALEIDRSWRDELSMAASFQRKIRKRLEVSFGTTVVAAACHVAVHEAGNICVNQAAPSRRSRQGLIEAVGSALEGPMKAKLRDIYRKGEEAGKGYMQYRKALLFRACRGSRLIGMTSTYAALNRDLVHRLAPRVVIIEEAGELLECQLISSLSSPKLEHVVMIGDHQQLRPKINAFELCRKNHFDISLFERLINLNVPFAKLSTQLRMRPEASQLVKHFYVDGLIDHERVKKYDRVGGVATDVYFLDHRQSEQSFEGTSKKNDYEARFAASLAFYLVRSAKRLMRSYLNPEIRSNKKQDVVGVRVATIDDYQGEENKVVILSLVRSNEAKKIGFIGIENRVIVALSRAKEGLYILGHSEMFDPSQSWKAVLQCLRQQGRIGPALTLKCRVHPANLENISDPNDFYCVRDGGCREPCRMLLPACGHRCPLNCHVFDHEMVTCDRPCNRPRPAGCSHKCPNLCFKCTKADAEPMDICKTPCEALVSVGLPCGHQKDVRCFMRDDPIERRCLQMVPVRLPCGHELSTHCYKSKSADLQCTYKRTVKAPCGHDVEQICNDVKKCRRQCEVVLPCGHPCPQFCSPPHDHTKVKCEEACDQELACGHSCNEACGEPHTKLCERESVYRVVSPAFGGALIISVRSCAMSLVRGLAATPTARSNWSVVIPAKDCADGSRLYMLPDCGHTFFVDGLDTYMTYDASKGEHKAIQLRSCPTCKKTIFTAPRYNNIVKTQLSLLAKVKGKLLKAFRQEVTLEERHAINEAMSSDGWGAAAGRWFACPNGHPYFIADCGGAMTAAACPECGAVIGGANHSSAAGNTFVADFTGVSARPNWPVCSCFMPPPKRFGASSASRNPAAGKPGTAKGKGSGSREGRLHLETLKASIAASESSTPLIGVLVIACRRAQYLDRALTSFTKNRPDATHLPIVVSQDGHDPGVKQLLENSQWSSTVYSMRHEQVHGNGYEKLAQHYGWALGRMFDYLGFKQARYV</sequence>
<evidence type="ECO:0000256" key="9">
    <source>
        <dbReference type="ARBA" id="ARBA00022692"/>
    </source>
</evidence>
<dbReference type="InterPro" id="IPR027417">
    <property type="entry name" value="P-loop_NTPase"/>
</dbReference>
<comment type="similarity">
    <text evidence="5">Belongs to the glycosyltransferase 13 family.</text>
</comment>
<keyword evidence="10" id="KW-0479">Metal-binding</keyword>
<evidence type="ECO:0000313" key="22">
    <source>
        <dbReference type="Proteomes" id="UP000570595"/>
    </source>
</evidence>
<evidence type="ECO:0000256" key="15">
    <source>
        <dbReference type="ARBA" id="ARBA00022989"/>
    </source>
</evidence>
<feature type="non-terminal residue" evidence="21">
    <location>
        <position position="1215"/>
    </location>
</feature>
<comment type="subcellular location">
    <subcellularLocation>
        <location evidence="3">Cytoplasm</location>
    </subcellularLocation>
    <subcellularLocation>
        <location evidence="2">Golgi apparatus membrane</location>
        <topology evidence="2">Single-pass type II membrane protein</topology>
    </subcellularLocation>
</comment>
<reference evidence="21 22" key="1">
    <citation type="submission" date="2020-04" db="EMBL/GenBank/DDBJ databases">
        <title>Perkinsus olseni comparative genomics.</title>
        <authorList>
            <person name="Bogema D.R."/>
        </authorList>
    </citation>
    <scope>NUCLEOTIDE SEQUENCE [LARGE SCALE GENOMIC DNA]</scope>
    <source>
        <strain evidence="21">ATCC PRA-179</strain>
    </source>
</reference>
<keyword evidence="15" id="KW-1133">Transmembrane helix</keyword>
<evidence type="ECO:0000256" key="10">
    <source>
        <dbReference type="ARBA" id="ARBA00022723"/>
    </source>
</evidence>
<keyword evidence="18" id="KW-0464">Manganese</keyword>
<evidence type="ECO:0000256" key="16">
    <source>
        <dbReference type="ARBA" id="ARBA00023034"/>
    </source>
</evidence>
<dbReference type="PANTHER" id="PTHR10887">
    <property type="entry name" value="DNA2/NAM7 HELICASE FAMILY"/>
    <property type="match status" value="1"/>
</dbReference>